<evidence type="ECO:0000313" key="2">
    <source>
        <dbReference type="Proteomes" id="UP001224433"/>
    </source>
</evidence>
<evidence type="ECO:0008006" key="3">
    <source>
        <dbReference type="Google" id="ProtNLM"/>
    </source>
</evidence>
<protein>
    <recommendedName>
        <fullName evidence="3">HNH endonuclease</fullName>
    </recommendedName>
</protein>
<name>A0ABY9JT25_9ACTN</name>
<accession>A0ABY9JT25</accession>
<evidence type="ECO:0000313" key="1">
    <source>
        <dbReference type="EMBL" id="WLQ69166.1"/>
    </source>
</evidence>
<dbReference type="EMBL" id="CP120983">
    <property type="protein sequence ID" value="WLQ69166.1"/>
    <property type="molecule type" value="Genomic_DNA"/>
</dbReference>
<dbReference type="Proteomes" id="UP001224433">
    <property type="component" value="Chromosome"/>
</dbReference>
<gene>
    <name evidence="1" type="ORF">P8A20_36985</name>
</gene>
<reference evidence="1 2" key="1">
    <citation type="submission" date="2023-03" db="EMBL/GenBank/DDBJ databases">
        <title>Isolation and description of six Streptomyces strains from soil environments, able to metabolize different microbial glucans.</title>
        <authorList>
            <person name="Widen T."/>
            <person name="Larsbrink J."/>
        </authorList>
    </citation>
    <scope>NUCLEOTIDE SEQUENCE [LARGE SCALE GENOMIC DNA]</scope>
    <source>
        <strain evidence="1 2">Alt3</strain>
    </source>
</reference>
<sequence>MPKEVVDHDDPTTPAERLEVKDSVQRKLFMLSGNECAWPDCRQVLVPEEGGWFGQIAHIRAAERNGPRFDKAMTNNQRRGFDNLVLLCGKHHRLIDDPERQHQYSREDLEKIKIRHETRFARALDDLSRDEEQYLDGTTANTVVHCSTLLGLYGDFLDEEQRLGEIERFNRIADHLATATLAARQLLCSVVKANSRIGVAEAARRNGGTKRQVYDLVDELRRLHLAEIDPTPWDELGPDDARERIQTTDGARNNPVFEGIPFWNMHEMGAPVDYDAVIVQLDFSVLD</sequence>
<keyword evidence="2" id="KW-1185">Reference proteome</keyword>
<organism evidence="1 2">
    <name type="scientific">Streptomyces glycanivorans</name>
    <dbReference type="NCBI Taxonomy" id="3033808"/>
    <lineage>
        <taxon>Bacteria</taxon>
        <taxon>Bacillati</taxon>
        <taxon>Actinomycetota</taxon>
        <taxon>Actinomycetes</taxon>
        <taxon>Kitasatosporales</taxon>
        <taxon>Streptomycetaceae</taxon>
        <taxon>Streptomyces</taxon>
    </lineage>
</organism>
<dbReference type="RefSeq" id="WP_306105241.1">
    <property type="nucleotide sequence ID" value="NZ_CP120983.1"/>
</dbReference>
<proteinExistence type="predicted"/>